<evidence type="ECO:0000313" key="3">
    <source>
        <dbReference type="Proteomes" id="UP001148018"/>
    </source>
</evidence>
<accession>A0A9Q0ISU6</accession>
<evidence type="ECO:0000256" key="1">
    <source>
        <dbReference type="SAM" id="MobiDB-lite"/>
    </source>
</evidence>
<dbReference type="EMBL" id="JANIIK010000039">
    <property type="protein sequence ID" value="KAJ3608968.1"/>
    <property type="molecule type" value="Genomic_DNA"/>
</dbReference>
<dbReference type="Proteomes" id="UP001148018">
    <property type="component" value="Unassembled WGS sequence"/>
</dbReference>
<reference evidence="2" key="1">
    <citation type="submission" date="2022-07" db="EMBL/GenBank/DDBJ databases">
        <title>Chromosome-level genome of Muraenolepis orangiensis.</title>
        <authorList>
            <person name="Kim J."/>
        </authorList>
    </citation>
    <scope>NUCLEOTIDE SEQUENCE</scope>
    <source>
        <strain evidence="2">KU_S4_2022</strain>
        <tissue evidence="2">Muscle</tissue>
    </source>
</reference>
<dbReference type="AlphaFoldDB" id="A0A9Q0ISU6"/>
<name>A0A9Q0ISU6_9TELE</name>
<feature type="compositionally biased region" description="Basic residues" evidence="1">
    <location>
        <begin position="1"/>
        <end position="11"/>
    </location>
</feature>
<keyword evidence="3" id="KW-1185">Reference proteome</keyword>
<gene>
    <name evidence="2" type="ORF">NHX12_023496</name>
</gene>
<evidence type="ECO:0000313" key="2">
    <source>
        <dbReference type="EMBL" id="KAJ3608968.1"/>
    </source>
</evidence>
<feature type="region of interest" description="Disordered" evidence="1">
    <location>
        <begin position="1"/>
        <end position="26"/>
    </location>
</feature>
<protein>
    <submittedName>
        <fullName evidence="2">Uncharacterized protein</fullName>
    </submittedName>
</protein>
<proteinExistence type="predicted"/>
<organism evidence="2 3">
    <name type="scientific">Muraenolepis orangiensis</name>
    <name type="common">Patagonian moray cod</name>
    <dbReference type="NCBI Taxonomy" id="630683"/>
    <lineage>
        <taxon>Eukaryota</taxon>
        <taxon>Metazoa</taxon>
        <taxon>Chordata</taxon>
        <taxon>Craniata</taxon>
        <taxon>Vertebrata</taxon>
        <taxon>Euteleostomi</taxon>
        <taxon>Actinopterygii</taxon>
        <taxon>Neopterygii</taxon>
        <taxon>Teleostei</taxon>
        <taxon>Neoteleostei</taxon>
        <taxon>Acanthomorphata</taxon>
        <taxon>Zeiogadaria</taxon>
        <taxon>Gadariae</taxon>
        <taxon>Gadiformes</taxon>
        <taxon>Muraenolepidoidei</taxon>
        <taxon>Muraenolepididae</taxon>
        <taxon>Muraenolepis</taxon>
    </lineage>
</organism>
<comment type="caution">
    <text evidence="2">The sequence shown here is derived from an EMBL/GenBank/DDBJ whole genome shotgun (WGS) entry which is preliminary data.</text>
</comment>
<sequence length="72" mass="8164">MGNSIRKKKAKTGTGWPASNPNRPRRRSFWWLGRSEKLKTVWQEQEAGCHKGPVCLLHNGVQSTGFLYLAPN</sequence>